<evidence type="ECO:0000256" key="4">
    <source>
        <dbReference type="ARBA" id="ARBA00023006"/>
    </source>
</evidence>
<keyword evidence="4 5" id="KW-0072">Autophagy</keyword>
<dbReference type="VEuPathDB" id="AmoebaDB:EHI7A_155300"/>
<dbReference type="FunFam" id="3.10.20.620:FF:000010">
    <property type="entry name" value="Autophagy protein 5"/>
    <property type="match status" value="1"/>
</dbReference>
<dbReference type="GO" id="GO:0019776">
    <property type="term" value="F:Atg8-family ligase activity"/>
    <property type="evidence" value="ECO:0007669"/>
    <property type="project" value="TreeGrafter"/>
</dbReference>
<name>A0A5K1U481_ENTHI</name>
<dbReference type="PANTHER" id="PTHR13040">
    <property type="entry name" value="AUTOPHAGY PROTEIN 5"/>
    <property type="match status" value="1"/>
</dbReference>
<dbReference type="Pfam" id="PF20637">
    <property type="entry name" value="ATG5_HBR"/>
    <property type="match status" value="1"/>
</dbReference>
<sequence>MQVAEYSSLIDSTIKRKVIEGTIPLIVRIPFKNEEKFTLYNASRNEYLPFLLKSSLTEFLEEVEQPISSVTYTVNEQNVKWYFPIGVIFDALHNGSLPMEITIGISQNQSTFQPYENEETIKNYHIQQLKESVYLRYGSIQTIRQLAVESITPLWEFHAQNKLEEYEQLLNPILITGENWQNIPIHWYFGSQRRYTDCIPVIINDHLTTLIEGLQVFLKERDINDNDPPSLQLLKTNSFEQCPNLCIVIQGITIPLDTPLLWLALNLSHSDLFLHVIIRKTDELLIVI</sequence>
<evidence type="ECO:0000259" key="7">
    <source>
        <dbReference type="Pfam" id="PF20637"/>
    </source>
</evidence>
<dbReference type="InterPro" id="IPR042527">
    <property type="entry name" value="Atg5_UblA_dom_sf"/>
</dbReference>
<dbReference type="Gene3D" id="3.10.20.620">
    <property type="match status" value="1"/>
</dbReference>
<feature type="domain" description="Autophagy protein ATG5 alpha-helical bundle region" evidence="7">
    <location>
        <begin position="118"/>
        <end position="174"/>
    </location>
</feature>
<comment type="similarity">
    <text evidence="1 5">Belongs to the ATG5 family.</text>
</comment>
<dbReference type="EMBL" id="BDEQ01000001">
    <property type="protein sequence ID" value="GAT92298.1"/>
    <property type="molecule type" value="Genomic_DNA"/>
</dbReference>
<dbReference type="VEuPathDB" id="AmoebaDB:EHI8A_175340"/>
<dbReference type="GO" id="GO:0000422">
    <property type="term" value="P:autophagy of mitochondrion"/>
    <property type="evidence" value="ECO:0007669"/>
    <property type="project" value="TreeGrafter"/>
</dbReference>
<dbReference type="AlphaFoldDB" id="A0A5K1U481"/>
<organism evidence="9 10">
    <name type="scientific">Entamoeba histolytica</name>
    <dbReference type="NCBI Taxonomy" id="5759"/>
    <lineage>
        <taxon>Eukaryota</taxon>
        <taxon>Amoebozoa</taxon>
        <taxon>Evosea</taxon>
        <taxon>Archamoebae</taxon>
        <taxon>Mastigamoebida</taxon>
        <taxon>Entamoebidae</taxon>
        <taxon>Entamoeba</taxon>
    </lineage>
</organism>
<proteinExistence type="inferred from homology"/>
<comment type="caution">
    <text evidence="9">The sequence shown here is derived from an EMBL/GenBank/DDBJ whole genome shotgun (WGS) entry which is preliminary data.</text>
</comment>
<dbReference type="VEuPathDB" id="AmoebaDB:KM1_083820"/>
<dbReference type="Pfam" id="PF20638">
    <property type="entry name" value="ATG5_UblA"/>
    <property type="match status" value="1"/>
</dbReference>
<dbReference type="GO" id="GO:0034727">
    <property type="term" value="P:piecemeal microautophagy of the nucleus"/>
    <property type="evidence" value="ECO:0007669"/>
    <property type="project" value="TreeGrafter"/>
</dbReference>
<evidence type="ECO:0000256" key="2">
    <source>
        <dbReference type="ARBA" id="ARBA00022499"/>
    </source>
</evidence>
<dbReference type="VEuPathDB" id="AmoebaDB:EHI_022880"/>
<evidence type="ECO:0000313" key="9">
    <source>
        <dbReference type="EMBL" id="GAT92298.1"/>
    </source>
</evidence>
<dbReference type="InterPro" id="IPR048939">
    <property type="entry name" value="ATG5_UblA"/>
</dbReference>
<evidence type="ECO:0000259" key="6">
    <source>
        <dbReference type="Pfam" id="PF04106"/>
    </source>
</evidence>
<keyword evidence="5" id="KW-0472">Membrane</keyword>
<dbReference type="GO" id="GO:0006995">
    <property type="term" value="P:cellular response to nitrogen starvation"/>
    <property type="evidence" value="ECO:0007669"/>
    <property type="project" value="TreeGrafter"/>
</dbReference>
<evidence type="ECO:0000313" key="10">
    <source>
        <dbReference type="Proteomes" id="UP000078387"/>
    </source>
</evidence>
<dbReference type="Proteomes" id="UP000078387">
    <property type="component" value="Unassembled WGS sequence"/>
</dbReference>
<dbReference type="InterPro" id="IPR007239">
    <property type="entry name" value="Atg5"/>
</dbReference>
<dbReference type="GO" id="GO:0005776">
    <property type="term" value="C:autophagosome"/>
    <property type="evidence" value="ECO:0007669"/>
    <property type="project" value="TreeGrafter"/>
</dbReference>
<evidence type="ECO:0000256" key="3">
    <source>
        <dbReference type="ARBA" id="ARBA00022843"/>
    </source>
</evidence>
<comment type="function">
    <text evidence="5">Involved in autophagic vesicle formation.</text>
</comment>
<protein>
    <recommendedName>
        <fullName evidence="5">Autophagy protein 5</fullName>
    </recommendedName>
</protein>
<evidence type="ECO:0000259" key="8">
    <source>
        <dbReference type="Pfam" id="PF20638"/>
    </source>
</evidence>
<dbReference type="Gene3D" id="3.10.20.90">
    <property type="entry name" value="Phosphatidylinositol 3-kinase Catalytic Subunit, Chain A, domain 1"/>
    <property type="match status" value="1"/>
</dbReference>
<keyword evidence="2 5" id="KW-1017">Isopeptide bond</keyword>
<evidence type="ECO:0000256" key="5">
    <source>
        <dbReference type="RuleBase" id="RU361202"/>
    </source>
</evidence>
<comment type="subunit">
    <text evidence="5">Conjugated with ATG12.</text>
</comment>
<dbReference type="InterPro" id="IPR042526">
    <property type="entry name" value="Atg5_HR"/>
</dbReference>
<dbReference type="InterPro" id="IPR048940">
    <property type="entry name" value="ATG5_HBR"/>
</dbReference>
<dbReference type="GO" id="GO:0061908">
    <property type="term" value="C:phagophore"/>
    <property type="evidence" value="ECO:0007669"/>
    <property type="project" value="TreeGrafter"/>
</dbReference>
<dbReference type="GO" id="GO:0044233">
    <property type="term" value="C:mitochondria-associated endoplasmic reticulum membrane contact site"/>
    <property type="evidence" value="ECO:0007669"/>
    <property type="project" value="TreeGrafter"/>
</dbReference>
<evidence type="ECO:0000256" key="1">
    <source>
        <dbReference type="ARBA" id="ARBA00006910"/>
    </source>
</evidence>
<dbReference type="GO" id="GO:0034045">
    <property type="term" value="C:phagophore assembly site membrane"/>
    <property type="evidence" value="ECO:0007669"/>
    <property type="project" value="UniProtKB-SubCell"/>
</dbReference>
<reference evidence="9 10" key="1">
    <citation type="submission" date="2016-05" db="EMBL/GenBank/DDBJ databases">
        <title>First whole genome sequencing of Entamoeba histolytica HM1:IMSS-clone-6.</title>
        <authorList>
            <person name="Mukherjee Avik.K."/>
            <person name="Izumyama S."/>
            <person name="Nakada-Tsukui K."/>
            <person name="Nozaki T."/>
        </authorList>
    </citation>
    <scope>NUCLEOTIDE SEQUENCE [LARGE SCALE GENOMIC DNA]</scope>
    <source>
        <strain evidence="9 10">HM1:IMSS clone 6</strain>
    </source>
</reference>
<dbReference type="InterPro" id="IPR048318">
    <property type="entry name" value="ATG5_UblB"/>
</dbReference>
<dbReference type="OMA" id="DYDKFWS"/>
<dbReference type="PANTHER" id="PTHR13040:SF2">
    <property type="entry name" value="AUTOPHAGY PROTEIN 5"/>
    <property type="match status" value="1"/>
</dbReference>
<dbReference type="Gene3D" id="1.10.246.190">
    <property type="entry name" value="Autophagy protein Apg5, helix rich domain"/>
    <property type="match status" value="1"/>
</dbReference>
<comment type="subcellular location">
    <subcellularLocation>
        <location evidence="5">Preautophagosomal structure membrane</location>
        <topology evidence="5">Peripheral membrane protein</topology>
    </subcellularLocation>
</comment>
<keyword evidence="3 5" id="KW-0832">Ubl conjugation</keyword>
<feature type="domain" description="Autophagy protein ATG5 UblA" evidence="8">
    <location>
        <begin position="33"/>
        <end position="103"/>
    </location>
</feature>
<dbReference type="VEuPathDB" id="AmoebaDB:EHI5A_161140"/>
<feature type="domain" description="Autophagy protein ATG5 UblB" evidence="6">
    <location>
        <begin position="182"/>
        <end position="278"/>
    </location>
</feature>
<accession>A0A5K1U481</accession>
<gene>
    <name evidence="9" type="ORF">CL6EHI_022880</name>
</gene>
<dbReference type="GO" id="GO:0034274">
    <property type="term" value="C:Atg12-Atg5-Atg16 complex"/>
    <property type="evidence" value="ECO:0007669"/>
    <property type="project" value="TreeGrafter"/>
</dbReference>
<dbReference type="Pfam" id="PF04106">
    <property type="entry name" value="ATG5_UblB"/>
    <property type="match status" value="1"/>
</dbReference>